<protein>
    <submittedName>
        <fullName evidence="2">Uncharacterized protein</fullName>
    </submittedName>
</protein>
<dbReference type="RefSeq" id="XP_069234012.1">
    <property type="nucleotide sequence ID" value="XM_069368784.1"/>
</dbReference>
<evidence type="ECO:0000313" key="2">
    <source>
        <dbReference type="EMBL" id="KAL1590907.1"/>
    </source>
</evidence>
<sequence length="532" mass="59578">MGSVSSVHSDAESDLTYVISIAPNDEFGKFLHLYRSFWIRVLDVDANKPHIGQPSDKYRPGRKQRTLADLSAKLDLQVMTMKGLRQLDFAKFLDTFRKKWKHLRRCHNVHFNAFWQEGSVACDPEKLQELRNAYDFAHSRDPNLPEYSTWLPFVPDAGGEIDQVPEDSPMRIIEQSTVAGASEPGTSTVSDSDGMPQLDPNEISHNVAEGQGQRYTSMAQRTATAHLTLPSDFDLHEPDTAGPSQSLTGPNNSMILPQPQAPLAIEDVSKELHRVDTSLLISVSALGRNLGLKQRSCPFSPEPNEFVLRMYMRCWGQDWRSRCQALLRENKRSIIDDTMALVSAFVFENVFQSDPPEWINAPVHPADGPSEYDHSPANHARRPLTTTPAHLNAHAQNLTTKLLIALDPYLANLTRLSHMMYISPRAPHLDDRAAHRAFETSLAELIARALGLKIDVDASGIAAEHFWPASGEAFDPWRMRVDCSFDYGVPGTHAVAFAKFQGVRLRWAAGREEDGLEVVCHADVVLLYVRDE</sequence>
<keyword evidence="3" id="KW-1185">Reference proteome</keyword>
<evidence type="ECO:0000256" key="1">
    <source>
        <dbReference type="SAM" id="MobiDB-lite"/>
    </source>
</evidence>
<dbReference type="AlphaFoldDB" id="A0AB34L109"/>
<organism evidence="2 3">
    <name type="scientific">Cladosporium halotolerans</name>
    <dbReference type="NCBI Taxonomy" id="1052096"/>
    <lineage>
        <taxon>Eukaryota</taxon>
        <taxon>Fungi</taxon>
        <taxon>Dikarya</taxon>
        <taxon>Ascomycota</taxon>
        <taxon>Pezizomycotina</taxon>
        <taxon>Dothideomycetes</taxon>
        <taxon>Dothideomycetidae</taxon>
        <taxon>Cladosporiales</taxon>
        <taxon>Cladosporiaceae</taxon>
        <taxon>Cladosporium</taxon>
    </lineage>
</organism>
<reference evidence="2 3" key="1">
    <citation type="journal article" date="2020" name="Microbiol. Resour. Announc.">
        <title>Draft Genome Sequence of a Cladosporium Species Isolated from the Mesophotic Ascidian Didemnum maculosum.</title>
        <authorList>
            <person name="Gioti A."/>
            <person name="Siaperas R."/>
            <person name="Nikolaivits E."/>
            <person name="Le Goff G."/>
            <person name="Ouazzani J."/>
            <person name="Kotoulas G."/>
            <person name="Topakas E."/>
        </authorList>
    </citation>
    <scope>NUCLEOTIDE SEQUENCE [LARGE SCALE GENOMIC DNA]</scope>
    <source>
        <strain evidence="2 3">TM138-S3</strain>
    </source>
</reference>
<proteinExistence type="predicted"/>
<feature type="region of interest" description="Disordered" evidence="1">
    <location>
        <begin position="231"/>
        <end position="250"/>
    </location>
</feature>
<gene>
    <name evidence="2" type="ORF">WHR41_00178</name>
</gene>
<name>A0AB34L109_9PEZI</name>
<accession>A0AB34L109</accession>
<comment type="caution">
    <text evidence="2">The sequence shown here is derived from an EMBL/GenBank/DDBJ whole genome shotgun (WGS) entry which is preliminary data.</text>
</comment>
<evidence type="ECO:0000313" key="3">
    <source>
        <dbReference type="Proteomes" id="UP000803884"/>
    </source>
</evidence>
<dbReference type="GeneID" id="96001622"/>
<dbReference type="Proteomes" id="UP000803884">
    <property type="component" value="Unassembled WGS sequence"/>
</dbReference>
<dbReference type="EMBL" id="JAAQHG020000001">
    <property type="protein sequence ID" value="KAL1590907.1"/>
    <property type="molecule type" value="Genomic_DNA"/>
</dbReference>